<keyword evidence="4" id="KW-0408">Iron</keyword>
<dbReference type="RefSeq" id="WP_069726784.1">
    <property type="nucleotide sequence ID" value="NZ_MDCO01000012.1"/>
</dbReference>
<dbReference type="EMBL" id="MDCO01000012">
    <property type="protein sequence ID" value="OEJ13438.1"/>
    <property type="molecule type" value="Genomic_DNA"/>
</dbReference>
<dbReference type="InterPro" id="IPR051452">
    <property type="entry name" value="Diverse_Oxidoreductases"/>
</dbReference>
<keyword evidence="1" id="KW-0001">2Fe-2S</keyword>
<dbReference type="InterPro" id="IPR001041">
    <property type="entry name" value="2Fe-2S_ferredoxin-type"/>
</dbReference>
<evidence type="ECO:0000259" key="6">
    <source>
        <dbReference type="PROSITE" id="PS51085"/>
    </source>
</evidence>
<organism evidence="7 8">
    <name type="scientific">Brachyspira hampsonii</name>
    <dbReference type="NCBI Taxonomy" id="1287055"/>
    <lineage>
        <taxon>Bacteria</taxon>
        <taxon>Pseudomonadati</taxon>
        <taxon>Spirochaetota</taxon>
        <taxon>Spirochaetia</taxon>
        <taxon>Brachyspirales</taxon>
        <taxon>Brachyspiraceae</taxon>
        <taxon>Brachyspira</taxon>
    </lineage>
</organism>
<dbReference type="AlphaFoldDB" id="A0A1E5NB84"/>
<dbReference type="Pfam" id="PF00111">
    <property type="entry name" value="Fer2"/>
    <property type="match status" value="1"/>
</dbReference>
<evidence type="ECO:0000256" key="3">
    <source>
        <dbReference type="ARBA" id="ARBA00023002"/>
    </source>
</evidence>
<gene>
    <name evidence="7" type="ORF">BFL38_01440</name>
</gene>
<proteinExistence type="predicted"/>
<comment type="caution">
    <text evidence="7">The sequence shown here is derived from an EMBL/GenBank/DDBJ whole genome shotgun (WGS) entry which is preliminary data.</text>
</comment>
<dbReference type="Pfam" id="PF01799">
    <property type="entry name" value="Fer2_2"/>
    <property type="match status" value="1"/>
</dbReference>
<evidence type="ECO:0000256" key="5">
    <source>
        <dbReference type="ARBA" id="ARBA00023014"/>
    </source>
</evidence>
<dbReference type="SUPFAM" id="SSF54292">
    <property type="entry name" value="2Fe-2S ferredoxin-like"/>
    <property type="match status" value="1"/>
</dbReference>
<keyword evidence="2" id="KW-0479">Metal-binding</keyword>
<dbReference type="SUPFAM" id="SSF47741">
    <property type="entry name" value="CO dehydrogenase ISP C-domain like"/>
    <property type="match status" value="1"/>
</dbReference>
<protein>
    <submittedName>
        <fullName evidence="7">(2Fe-2S)-binding protein</fullName>
    </submittedName>
</protein>
<reference evidence="7 8" key="1">
    <citation type="submission" date="2016-08" db="EMBL/GenBank/DDBJ databases">
        <title>Characterization and recognition of Brachyspira hampsonii sp. nov., a novel intestinal spirochete that is pathogenic to pigs.</title>
        <authorList>
            <person name="Mirajkar N."/>
            <person name="La T."/>
            <person name="Phillips N."/>
            <person name="Hampson D."/>
            <person name="Gebhart C."/>
        </authorList>
    </citation>
    <scope>NUCLEOTIDE SEQUENCE [LARGE SCALE GENOMIC DNA]</scope>
    <source>
        <strain evidence="7 8">P280/1</strain>
    </source>
</reference>
<dbReference type="Gene3D" id="3.10.20.30">
    <property type="match status" value="1"/>
</dbReference>
<dbReference type="PROSITE" id="PS51085">
    <property type="entry name" value="2FE2S_FER_2"/>
    <property type="match status" value="1"/>
</dbReference>
<dbReference type="InterPro" id="IPR012675">
    <property type="entry name" value="Beta-grasp_dom_sf"/>
</dbReference>
<sequence>MSIKFKVNGNEINTELEPLTRLIDFIRDELKLTGTKEGCGEGECGACAVVMNGKVVNSCLIPIILCEGKEIITIEQYAETEKGKIVTKAFMEEGAVQCGFCTPGMVMSSEAILNDTKGKPTEYQVRKGLSGNLCRCTGYDHIVSAVLRASDIAFKEGKNLWQ</sequence>
<evidence type="ECO:0000313" key="8">
    <source>
        <dbReference type="Proteomes" id="UP000095247"/>
    </source>
</evidence>
<keyword evidence="5" id="KW-0411">Iron-sulfur</keyword>
<dbReference type="InterPro" id="IPR006058">
    <property type="entry name" value="2Fe2S_fd_BS"/>
</dbReference>
<feature type="domain" description="2Fe-2S ferredoxin-type" evidence="6">
    <location>
        <begin position="1"/>
        <end position="77"/>
    </location>
</feature>
<keyword evidence="3" id="KW-0560">Oxidoreductase</keyword>
<name>A0A1E5NB84_9SPIR</name>
<evidence type="ECO:0000256" key="2">
    <source>
        <dbReference type="ARBA" id="ARBA00022723"/>
    </source>
</evidence>
<dbReference type="InterPro" id="IPR002888">
    <property type="entry name" value="2Fe-2S-bd"/>
</dbReference>
<evidence type="ECO:0000256" key="4">
    <source>
        <dbReference type="ARBA" id="ARBA00023004"/>
    </source>
</evidence>
<dbReference type="PROSITE" id="PS00197">
    <property type="entry name" value="2FE2S_FER_1"/>
    <property type="match status" value="1"/>
</dbReference>
<dbReference type="Gene3D" id="1.10.150.120">
    <property type="entry name" value="[2Fe-2S]-binding domain"/>
    <property type="match status" value="1"/>
</dbReference>
<dbReference type="PANTHER" id="PTHR44379">
    <property type="entry name" value="OXIDOREDUCTASE WITH IRON-SULFUR SUBUNIT"/>
    <property type="match status" value="1"/>
</dbReference>
<dbReference type="FunFam" id="3.10.20.30:FF:000020">
    <property type="entry name" value="Xanthine dehydrogenase iron-sulfur subunit"/>
    <property type="match status" value="1"/>
</dbReference>
<dbReference type="GO" id="GO:0051537">
    <property type="term" value="F:2 iron, 2 sulfur cluster binding"/>
    <property type="evidence" value="ECO:0007669"/>
    <property type="project" value="UniProtKB-KW"/>
</dbReference>
<dbReference type="InterPro" id="IPR036010">
    <property type="entry name" value="2Fe-2S_ferredoxin-like_sf"/>
</dbReference>
<dbReference type="InterPro" id="IPR036884">
    <property type="entry name" value="2Fe-2S-bd_dom_sf"/>
</dbReference>
<evidence type="ECO:0000256" key="1">
    <source>
        <dbReference type="ARBA" id="ARBA00022714"/>
    </source>
</evidence>
<dbReference type="GO" id="GO:0046872">
    <property type="term" value="F:metal ion binding"/>
    <property type="evidence" value="ECO:0007669"/>
    <property type="project" value="UniProtKB-KW"/>
</dbReference>
<evidence type="ECO:0000313" key="7">
    <source>
        <dbReference type="EMBL" id="OEJ13438.1"/>
    </source>
</evidence>
<dbReference type="GO" id="GO:0016491">
    <property type="term" value="F:oxidoreductase activity"/>
    <property type="evidence" value="ECO:0007669"/>
    <property type="project" value="UniProtKB-KW"/>
</dbReference>
<dbReference type="PANTHER" id="PTHR44379:SF5">
    <property type="entry name" value="OXIDOREDUCTASE WITH IRON-SULFUR SUBUNIT"/>
    <property type="match status" value="1"/>
</dbReference>
<accession>A0A1E5NB84</accession>
<dbReference type="Proteomes" id="UP000095247">
    <property type="component" value="Unassembled WGS sequence"/>
</dbReference>